<feature type="transmembrane region" description="Helical" evidence="1">
    <location>
        <begin position="290"/>
        <end position="313"/>
    </location>
</feature>
<feature type="transmembrane region" description="Helical" evidence="1">
    <location>
        <begin position="128"/>
        <end position="149"/>
    </location>
</feature>
<sequence length="315" mass="33341">MPRPRRPLARTLDLRPPGPAMRYAPFAQMTQAARRPQLWRLALGVVMVVAVSFLLGQVLFGLVMLMVPAGSSAALAEAISRADTPAGMLVLLLSMGGLGVGAAVAARVVHDRAPRSLVGPPPLALSQFLRTGLAAGGAALLGAVLMVWALQQPLQPGLPPLRWLALLPLALPAILIQTSSEELLFRGYLQSQLAARLPQPWVWLTVPSALFALGHYAPGTYGTAATSVAIWAFLFGLAAADLTARSGTLGPAIALHFVNNIVALALFAPQGDMSGLALRLWPFGPSDTEALMRMLPMDLVTLLVSWLAARLALRR</sequence>
<accession>A0A1I6U6Z7</accession>
<dbReference type="STRING" id="311180.SAMN04488050_107210"/>
<proteinExistence type="predicted"/>
<feature type="transmembrane region" description="Helical" evidence="1">
    <location>
        <begin position="249"/>
        <end position="270"/>
    </location>
</feature>
<feature type="transmembrane region" description="Helical" evidence="1">
    <location>
        <begin position="86"/>
        <end position="108"/>
    </location>
</feature>
<feature type="transmembrane region" description="Helical" evidence="1">
    <location>
        <begin position="224"/>
        <end position="242"/>
    </location>
</feature>
<organism evidence="3 4">
    <name type="scientific">Alloyangia pacifica</name>
    <dbReference type="NCBI Taxonomy" id="311180"/>
    <lineage>
        <taxon>Bacteria</taxon>
        <taxon>Pseudomonadati</taxon>
        <taxon>Pseudomonadota</taxon>
        <taxon>Alphaproteobacteria</taxon>
        <taxon>Rhodobacterales</taxon>
        <taxon>Roseobacteraceae</taxon>
        <taxon>Alloyangia</taxon>
    </lineage>
</organism>
<name>A0A1I6U6Z7_9RHOB</name>
<dbReference type="GO" id="GO:0080120">
    <property type="term" value="P:CAAX-box protein maturation"/>
    <property type="evidence" value="ECO:0007669"/>
    <property type="project" value="UniProtKB-ARBA"/>
</dbReference>
<evidence type="ECO:0000313" key="3">
    <source>
        <dbReference type="EMBL" id="SFS97230.1"/>
    </source>
</evidence>
<evidence type="ECO:0000313" key="4">
    <source>
        <dbReference type="Proteomes" id="UP000199392"/>
    </source>
</evidence>
<dbReference type="PANTHER" id="PTHR36435:SF1">
    <property type="entry name" value="CAAX AMINO TERMINAL PROTEASE FAMILY PROTEIN"/>
    <property type="match status" value="1"/>
</dbReference>
<keyword evidence="1" id="KW-1133">Transmembrane helix</keyword>
<reference evidence="4" key="1">
    <citation type="submission" date="2016-10" db="EMBL/GenBank/DDBJ databases">
        <authorList>
            <person name="Varghese N."/>
            <person name="Submissions S."/>
        </authorList>
    </citation>
    <scope>NUCLEOTIDE SEQUENCE [LARGE SCALE GENOMIC DNA]</scope>
    <source>
        <strain evidence="4">DSM 26894</strain>
    </source>
</reference>
<protein>
    <recommendedName>
        <fullName evidence="2">CAAX prenyl protease 2/Lysostaphin resistance protein A-like domain-containing protein</fullName>
    </recommendedName>
</protein>
<keyword evidence="1" id="KW-0472">Membrane</keyword>
<dbReference type="GO" id="GO:0004175">
    <property type="term" value="F:endopeptidase activity"/>
    <property type="evidence" value="ECO:0007669"/>
    <property type="project" value="UniProtKB-ARBA"/>
</dbReference>
<keyword evidence="4" id="KW-1185">Reference proteome</keyword>
<evidence type="ECO:0000259" key="2">
    <source>
        <dbReference type="Pfam" id="PF02517"/>
    </source>
</evidence>
<dbReference type="EMBL" id="FOZW01000007">
    <property type="protein sequence ID" value="SFS97230.1"/>
    <property type="molecule type" value="Genomic_DNA"/>
</dbReference>
<feature type="domain" description="CAAX prenyl protease 2/Lysostaphin resistance protein A-like" evidence="2">
    <location>
        <begin position="165"/>
        <end position="262"/>
    </location>
</feature>
<dbReference type="Proteomes" id="UP000199392">
    <property type="component" value="Unassembled WGS sequence"/>
</dbReference>
<evidence type="ECO:0000256" key="1">
    <source>
        <dbReference type="SAM" id="Phobius"/>
    </source>
</evidence>
<dbReference type="PANTHER" id="PTHR36435">
    <property type="entry name" value="SLR1288 PROTEIN"/>
    <property type="match status" value="1"/>
</dbReference>
<feature type="transmembrane region" description="Helical" evidence="1">
    <location>
        <begin position="38"/>
        <end position="66"/>
    </location>
</feature>
<dbReference type="InterPro" id="IPR052710">
    <property type="entry name" value="CAAX_protease"/>
</dbReference>
<gene>
    <name evidence="3" type="ORF">SAMN04488050_107210</name>
</gene>
<dbReference type="Pfam" id="PF02517">
    <property type="entry name" value="Rce1-like"/>
    <property type="match status" value="1"/>
</dbReference>
<keyword evidence="1" id="KW-0812">Transmembrane</keyword>
<dbReference type="AlphaFoldDB" id="A0A1I6U6Z7"/>
<dbReference type="InterPro" id="IPR003675">
    <property type="entry name" value="Rce1/LyrA-like_dom"/>
</dbReference>